<feature type="coiled-coil region" evidence="2">
    <location>
        <begin position="505"/>
        <end position="602"/>
    </location>
</feature>
<keyword evidence="1" id="KW-0343">GTPase activation</keyword>
<sequence length="608" mass="71003">MTDLYDLPLHQPDIEYDIDSSDDDEEEEEEVNDKFEMAQYDLDVVDEALLNPHNKEFMDHFGFKIQVKTDDEGSSDEDTSDEEQESKEHIPESVPEMPEDNVKDTSLYPEEEAVIGQDKPVKRPTSVISNVDMSRPSQTLEQRRISRQSMVQNRSSLVIKKFFHHNHKYDSERQTLLKQEALDLLSTCKDKEKTVDWDFWTLVISNFGDVIENQLNELRDHLVKGGIPSSIRGHVWQIICKSRDLDLIEYSELLKKTSPFEKQIQRDLTRTFPNHPYFMNEVGRQCLFRVAKAYSLFDQEVGYCQGLAFVIGCLLIHLPEVDAFSVLVKLMGKYDLRGHFTLKMETLHQHLYQFDNLFQQSLPVIHRHMEQEAVSPSMYAAQWFISLFSHHCPIESSFRIMDLLFIEGPQILVQIALALIVRNQDHILTLKFDNALVEFLTEHIFDIFEEDTDGFIKQVYDIELPMKFLERLAQQYTEQVQFGDTRSTSGEEHLRRINGQLSEHIRTVEGSLSTLRIENKELTDQIINSKMEIARVTDEKEHIRHQLAQLKAAYEKQVEENRQLAERNVYLVNQLTDTESILIQMKVDVAEKEGEFESLKRELKQAQK</sequence>
<dbReference type="Gene3D" id="1.10.8.270">
    <property type="entry name" value="putative rabgap domain of human tbc1 domain family member 14 like domains"/>
    <property type="match status" value="1"/>
</dbReference>
<evidence type="ECO:0000256" key="3">
    <source>
        <dbReference type="SAM" id="MobiDB-lite"/>
    </source>
</evidence>
<protein>
    <recommendedName>
        <fullName evidence="4">Rab-GAP TBC domain-containing protein</fullName>
    </recommendedName>
</protein>
<dbReference type="Gene3D" id="1.10.10.750">
    <property type="entry name" value="Ypt/Rab-GAP domain of gyp1p, domain 1"/>
    <property type="match status" value="1"/>
</dbReference>
<evidence type="ECO:0000256" key="2">
    <source>
        <dbReference type="SAM" id="Coils"/>
    </source>
</evidence>
<feature type="domain" description="Rab-GAP TBC" evidence="4">
    <location>
        <begin position="226"/>
        <end position="408"/>
    </location>
</feature>
<dbReference type="Proteomes" id="UP000716291">
    <property type="component" value="Unassembled WGS sequence"/>
</dbReference>
<dbReference type="Pfam" id="PF23436">
    <property type="entry name" value="RabGap-TBC_2"/>
    <property type="match status" value="1"/>
</dbReference>
<keyword evidence="2" id="KW-0175">Coiled coil</keyword>
<dbReference type="EMBL" id="JAANQT010002991">
    <property type="protein sequence ID" value="KAG1301572.1"/>
    <property type="molecule type" value="Genomic_DNA"/>
</dbReference>
<dbReference type="InterPro" id="IPR035969">
    <property type="entry name" value="Rab-GAP_TBC_sf"/>
</dbReference>
<comment type="caution">
    <text evidence="5">The sequence shown here is derived from an EMBL/GenBank/DDBJ whole genome shotgun (WGS) entry which is preliminary data.</text>
</comment>
<accession>A0A9P6WYU2</accession>
<evidence type="ECO:0000259" key="4">
    <source>
        <dbReference type="PROSITE" id="PS50086"/>
    </source>
</evidence>
<feature type="compositionally biased region" description="Acidic residues" evidence="3">
    <location>
        <begin position="72"/>
        <end position="85"/>
    </location>
</feature>
<feature type="region of interest" description="Disordered" evidence="3">
    <location>
        <begin position="69"/>
        <end position="102"/>
    </location>
</feature>
<dbReference type="SUPFAM" id="SSF47923">
    <property type="entry name" value="Ypt/Rab-GAP domain of gyp1p"/>
    <property type="match status" value="2"/>
</dbReference>
<dbReference type="FunFam" id="1.10.8.270:FF:000001">
    <property type="entry name" value="TBC1 domain family member 1"/>
    <property type="match status" value="1"/>
</dbReference>
<dbReference type="InterPro" id="IPR050302">
    <property type="entry name" value="Rab_GAP_TBC_domain"/>
</dbReference>
<dbReference type="Gene3D" id="1.10.472.80">
    <property type="entry name" value="Ypt/Rab-GAP domain of gyp1p, domain 3"/>
    <property type="match status" value="1"/>
</dbReference>
<dbReference type="SMART" id="SM00164">
    <property type="entry name" value="TBC"/>
    <property type="match status" value="1"/>
</dbReference>
<evidence type="ECO:0000313" key="5">
    <source>
        <dbReference type="EMBL" id="KAG1301572.1"/>
    </source>
</evidence>
<dbReference type="AlphaFoldDB" id="A0A9P6WYU2"/>
<dbReference type="GO" id="GO:0031267">
    <property type="term" value="F:small GTPase binding"/>
    <property type="evidence" value="ECO:0007669"/>
    <property type="project" value="TreeGrafter"/>
</dbReference>
<name>A0A9P6WYU2_RHIOR</name>
<dbReference type="PROSITE" id="PS50086">
    <property type="entry name" value="TBC_RABGAP"/>
    <property type="match status" value="1"/>
</dbReference>
<gene>
    <name evidence="5" type="ORF">G6F64_011680</name>
</gene>
<dbReference type="PANTHER" id="PTHR47219">
    <property type="entry name" value="RAB GTPASE-ACTIVATING PROTEIN 1-LIKE"/>
    <property type="match status" value="1"/>
</dbReference>
<feature type="compositionally biased region" description="Acidic residues" evidence="3">
    <location>
        <begin position="14"/>
        <end position="31"/>
    </location>
</feature>
<dbReference type="InterPro" id="IPR000195">
    <property type="entry name" value="Rab-GAP-TBC_dom"/>
</dbReference>
<evidence type="ECO:0000313" key="6">
    <source>
        <dbReference type="Proteomes" id="UP000716291"/>
    </source>
</evidence>
<organism evidence="5 6">
    <name type="scientific">Rhizopus oryzae</name>
    <name type="common">Mucormycosis agent</name>
    <name type="synonym">Rhizopus arrhizus var. delemar</name>
    <dbReference type="NCBI Taxonomy" id="64495"/>
    <lineage>
        <taxon>Eukaryota</taxon>
        <taxon>Fungi</taxon>
        <taxon>Fungi incertae sedis</taxon>
        <taxon>Mucoromycota</taxon>
        <taxon>Mucoromycotina</taxon>
        <taxon>Mucoromycetes</taxon>
        <taxon>Mucorales</taxon>
        <taxon>Mucorineae</taxon>
        <taxon>Rhizopodaceae</taxon>
        <taxon>Rhizopus</taxon>
    </lineage>
</organism>
<reference evidence="5" key="1">
    <citation type="journal article" date="2020" name="Microb. Genom.">
        <title>Genetic diversity of clinical and environmental Mucorales isolates obtained from an investigation of mucormycosis cases among solid organ transplant recipients.</title>
        <authorList>
            <person name="Nguyen M.H."/>
            <person name="Kaul D."/>
            <person name="Muto C."/>
            <person name="Cheng S.J."/>
            <person name="Richter R.A."/>
            <person name="Bruno V.M."/>
            <person name="Liu G."/>
            <person name="Beyhan S."/>
            <person name="Sundermann A.J."/>
            <person name="Mounaud S."/>
            <person name="Pasculle A.W."/>
            <person name="Nierman W.C."/>
            <person name="Driscoll E."/>
            <person name="Cumbie R."/>
            <person name="Clancy C.J."/>
            <person name="Dupont C.L."/>
        </authorList>
    </citation>
    <scope>NUCLEOTIDE SEQUENCE</scope>
    <source>
        <strain evidence="5">GL11</strain>
    </source>
</reference>
<dbReference type="PANTHER" id="PTHR47219:SF9">
    <property type="entry name" value="GTPASE ACTIVATING PROTEIN AND CENTROSOME-ASSOCIATED, ISOFORM B"/>
    <property type="match status" value="1"/>
</dbReference>
<keyword evidence="6" id="KW-1185">Reference proteome</keyword>
<feature type="region of interest" description="Disordered" evidence="3">
    <location>
        <begin position="1"/>
        <end position="36"/>
    </location>
</feature>
<evidence type="ECO:0000256" key="1">
    <source>
        <dbReference type="ARBA" id="ARBA00022468"/>
    </source>
</evidence>
<proteinExistence type="predicted"/>
<dbReference type="GO" id="GO:0005096">
    <property type="term" value="F:GTPase activator activity"/>
    <property type="evidence" value="ECO:0007669"/>
    <property type="project" value="UniProtKB-KW"/>
</dbReference>
<dbReference type="OrthoDB" id="421393at2759"/>